<name>A0A381T202_9ZZZZ</name>
<evidence type="ECO:0000313" key="1">
    <source>
        <dbReference type="EMBL" id="SVA09779.1"/>
    </source>
</evidence>
<reference evidence="1" key="1">
    <citation type="submission" date="2018-05" db="EMBL/GenBank/DDBJ databases">
        <authorList>
            <person name="Lanie J.A."/>
            <person name="Ng W.-L."/>
            <person name="Kazmierczak K.M."/>
            <person name="Andrzejewski T.M."/>
            <person name="Davidsen T.M."/>
            <person name="Wayne K.J."/>
            <person name="Tettelin H."/>
            <person name="Glass J.I."/>
            <person name="Rusch D."/>
            <person name="Podicherti R."/>
            <person name="Tsui H.-C.T."/>
            <person name="Winkler M.E."/>
        </authorList>
    </citation>
    <scope>NUCLEOTIDE SEQUENCE</scope>
</reference>
<accession>A0A381T202</accession>
<dbReference type="EMBL" id="UINC01003851">
    <property type="protein sequence ID" value="SVA09779.1"/>
    <property type="molecule type" value="Genomic_DNA"/>
</dbReference>
<organism evidence="1">
    <name type="scientific">marine metagenome</name>
    <dbReference type="NCBI Taxonomy" id="408172"/>
    <lineage>
        <taxon>unclassified sequences</taxon>
        <taxon>metagenomes</taxon>
        <taxon>ecological metagenomes</taxon>
    </lineage>
</organism>
<gene>
    <name evidence="1" type="ORF">METZ01_LOCUS62633</name>
</gene>
<proteinExistence type="predicted"/>
<sequence>MAPLPTEPEQFLLGDDVPMFRAAVLEPPDTLTLTCGRCEVTWRGRPAAPCWSCGAEGRRPSGTVLVVE</sequence>
<dbReference type="AlphaFoldDB" id="A0A381T202"/>
<protein>
    <submittedName>
        <fullName evidence="1">Uncharacterized protein</fullName>
    </submittedName>
</protein>